<dbReference type="Proteomes" id="UP000193303">
    <property type="component" value="Unassembled WGS sequence"/>
</dbReference>
<dbReference type="PROSITE" id="PS51257">
    <property type="entry name" value="PROKAR_LIPOPROTEIN"/>
    <property type="match status" value="1"/>
</dbReference>
<sequence length="68" mass="7925">MKLQLLGLISAALLLSACGKSEEEKFYEKMNKDMEISKIRQKRDNCIRDNRINNTNVDCHKKFPIPEN</sequence>
<dbReference type="EMBL" id="MTAB01000006">
    <property type="protein sequence ID" value="OSI23527.1"/>
    <property type="molecule type" value="Genomic_DNA"/>
</dbReference>
<dbReference type="RefSeq" id="WP_085358506.1">
    <property type="nucleotide sequence ID" value="NZ_CP091509.1"/>
</dbReference>
<dbReference type="AlphaFoldDB" id="A0A1X3DJI2"/>
<reference evidence="2" key="1">
    <citation type="submission" date="2017-01" db="EMBL/GenBank/DDBJ databases">
        <authorList>
            <person name="Mah S.A."/>
            <person name="Swanson W.J."/>
            <person name="Moy G.W."/>
            <person name="Vacquier V.D."/>
        </authorList>
    </citation>
    <scope>NUCLEOTIDE SEQUENCE [LARGE SCALE GENOMIC DNA]</scope>
    <source>
        <strain evidence="2">124861</strain>
    </source>
</reference>
<name>A0A1X3DJI2_9NEIS</name>
<evidence type="ECO:0000313" key="2">
    <source>
        <dbReference type="Proteomes" id="UP000193303"/>
    </source>
</evidence>
<proteinExistence type="predicted"/>
<organism evidence="1 2">
    <name type="scientific">Neisseria dumasiana</name>
    <dbReference type="NCBI Taxonomy" id="1931275"/>
    <lineage>
        <taxon>Bacteria</taxon>
        <taxon>Pseudomonadati</taxon>
        <taxon>Pseudomonadota</taxon>
        <taxon>Betaproteobacteria</taxon>
        <taxon>Neisseriales</taxon>
        <taxon>Neisseriaceae</taxon>
        <taxon>Neisseria</taxon>
    </lineage>
</organism>
<gene>
    <name evidence="1" type="ORF">BV912_03735</name>
</gene>
<evidence type="ECO:0000313" key="1">
    <source>
        <dbReference type="EMBL" id="OSI23527.1"/>
    </source>
</evidence>
<protein>
    <submittedName>
        <fullName evidence="1">Conjugal transfer protein TraH</fullName>
    </submittedName>
</protein>
<accession>A0A1X3DJI2</accession>
<comment type="caution">
    <text evidence="1">The sequence shown here is derived from an EMBL/GenBank/DDBJ whole genome shotgun (WGS) entry which is preliminary data.</text>
</comment>